<evidence type="ECO:0000313" key="2">
    <source>
        <dbReference type="Proteomes" id="UP000199340"/>
    </source>
</evidence>
<sequence>MSYNLIQKDILTLMREGDGENRPVDIFVEVISKEIDEIAGNFGVTAHVSKEKLIQAWEVWDSDLMELNIRESEEPCHFKHAGWLCHWLRRKQPIYKLEPLLPHRRQDIFDDHHNEVIGLRVATYYECCRHNLPKGSISASMRKVIDREYYTDFVNYLSHKSVSPHAIFLSLRSIFAQPPLVWATEGPVAVE</sequence>
<dbReference type="STRING" id="490829.SAMN05421850_103148"/>
<dbReference type="RefSeq" id="WP_090028104.1">
    <property type="nucleotide sequence ID" value="NZ_FNEB01000003.1"/>
</dbReference>
<reference evidence="1 2" key="1">
    <citation type="submission" date="2016-10" db="EMBL/GenBank/DDBJ databases">
        <authorList>
            <person name="de Groot N.N."/>
        </authorList>
    </citation>
    <scope>NUCLEOTIDE SEQUENCE [LARGE SCALE GENOMIC DNA]</scope>
    <source>
        <strain evidence="1 2">DSM 28010</strain>
    </source>
</reference>
<gene>
    <name evidence="1" type="ORF">SAMN05421850_103148</name>
</gene>
<protein>
    <submittedName>
        <fullName evidence="1">Uncharacterized protein</fullName>
    </submittedName>
</protein>
<organism evidence="1 2">
    <name type="scientific">Lutimaribacter saemankumensis</name>
    <dbReference type="NCBI Taxonomy" id="490829"/>
    <lineage>
        <taxon>Bacteria</taxon>
        <taxon>Pseudomonadati</taxon>
        <taxon>Pseudomonadota</taxon>
        <taxon>Alphaproteobacteria</taxon>
        <taxon>Rhodobacterales</taxon>
        <taxon>Roseobacteraceae</taxon>
        <taxon>Lutimaribacter</taxon>
    </lineage>
</organism>
<proteinExistence type="predicted"/>
<keyword evidence="2" id="KW-1185">Reference proteome</keyword>
<accession>A0A1G8L2I4</accession>
<dbReference type="EMBL" id="FNEB01000003">
    <property type="protein sequence ID" value="SDI49939.1"/>
    <property type="molecule type" value="Genomic_DNA"/>
</dbReference>
<dbReference type="AlphaFoldDB" id="A0A1G8L2I4"/>
<dbReference type="OrthoDB" id="8446858at2"/>
<evidence type="ECO:0000313" key="1">
    <source>
        <dbReference type="EMBL" id="SDI49939.1"/>
    </source>
</evidence>
<name>A0A1G8L2I4_9RHOB</name>
<dbReference type="Proteomes" id="UP000199340">
    <property type="component" value="Unassembled WGS sequence"/>
</dbReference>